<name>A0A1D1UQB6_RAMVA</name>
<dbReference type="EMBL" id="BDGG01000001">
    <property type="protein sequence ID" value="GAU90710.1"/>
    <property type="molecule type" value="Genomic_DNA"/>
</dbReference>
<sequence length="77" mass="8919">MLLKTFSPEENPFFGDYISLDFPRPEKVRTVAKPDDWKRLQVKYTLPDRSKSGDNEADFLVLFLSSVKFALPQGKRP</sequence>
<reference evidence="1 2" key="1">
    <citation type="journal article" date="2016" name="Nat. Commun.">
        <title>Extremotolerant tardigrade genome and improved radiotolerance of human cultured cells by tardigrade-unique protein.</title>
        <authorList>
            <person name="Hashimoto T."/>
            <person name="Horikawa D.D."/>
            <person name="Saito Y."/>
            <person name="Kuwahara H."/>
            <person name="Kozuka-Hata H."/>
            <person name="Shin-I T."/>
            <person name="Minakuchi Y."/>
            <person name="Ohishi K."/>
            <person name="Motoyama A."/>
            <person name="Aizu T."/>
            <person name="Enomoto A."/>
            <person name="Kondo K."/>
            <person name="Tanaka S."/>
            <person name="Hara Y."/>
            <person name="Koshikawa S."/>
            <person name="Sagara H."/>
            <person name="Miura T."/>
            <person name="Yokobori S."/>
            <person name="Miyagawa K."/>
            <person name="Suzuki Y."/>
            <person name="Kubo T."/>
            <person name="Oyama M."/>
            <person name="Kohara Y."/>
            <person name="Fujiyama A."/>
            <person name="Arakawa K."/>
            <person name="Katayama T."/>
            <person name="Toyoda A."/>
            <person name="Kunieda T."/>
        </authorList>
    </citation>
    <scope>NUCLEOTIDE SEQUENCE [LARGE SCALE GENOMIC DNA]</scope>
    <source>
        <strain evidence="1 2">YOKOZUNA-1</strain>
    </source>
</reference>
<comment type="caution">
    <text evidence="1">The sequence shown here is derived from an EMBL/GenBank/DDBJ whole genome shotgun (WGS) entry which is preliminary data.</text>
</comment>
<dbReference type="AlphaFoldDB" id="A0A1D1UQB6"/>
<evidence type="ECO:0000313" key="1">
    <source>
        <dbReference type="EMBL" id="GAU90710.1"/>
    </source>
</evidence>
<gene>
    <name evidence="1" type="primary">RvY_03089-1</name>
    <name evidence="1" type="synonym">RvY_03089.1</name>
    <name evidence="1" type="ORF">RvY_03089</name>
</gene>
<proteinExistence type="predicted"/>
<dbReference type="Proteomes" id="UP000186922">
    <property type="component" value="Unassembled WGS sequence"/>
</dbReference>
<accession>A0A1D1UQB6</accession>
<evidence type="ECO:0000313" key="2">
    <source>
        <dbReference type="Proteomes" id="UP000186922"/>
    </source>
</evidence>
<organism evidence="1 2">
    <name type="scientific">Ramazzottius varieornatus</name>
    <name type="common">Water bear</name>
    <name type="synonym">Tardigrade</name>
    <dbReference type="NCBI Taxonomy" id="947166"/>
    <lineage>
        <taxon>Eukaryota</taxon>
        <taxon>Metazoa</taxon>
        <taxon>Ecdysozoa</taxon>
        <taxon>Tardigrada</taxon>
        <taxon>Eutardigrada</taxon>
        <taxon>Parachela</taxon>
        <taxon>Hypsibioidea</taxon>
        <taxon>Ramazzottiidae</taxon>
        <taxon>Ramazzottius</taxon>
    </lineage>
</organism>
<protein>
    <submittedName>
        <fullName evidence="1">Uncharacterized protein</fullName>
    </submittedName>
</protein>
<keyword evidence="2" id="KW-1185">Reference proteome</keyword>